<evidence type="ECO:0000313" key="8">
    <source>
        <dbReference type="Proteomes" id="UP000614287"/>
    </source>
</evidence>
<dbReference type="GO" id="GO:0022857">
    <property type="term" value="F:transmembrane transporter activity"/>
    <property type="evidence" value="ECO:0007669"/>
    <property type="project" value="InterPro"/>
</dbReference>
<dbReference type="PROSITE" id="PS50850">
    <property type="entry name" value="MFS"/>
    <property type="match status" value="1"/>
</dbReference>
<keyword evidence="3 5" id="KW-1133">Transmembrane helix</keyword>
<evidence type="ECO:0000259" key="6">
    <source>
        <dbReference type="PROSITE" id="PS50850"/>
    </source>
</evidence>
<dbReference type="InterPro" id="IPR011701">
    <property type="entry name" value="MFS"/>
</dbReference>
<comment type="caution">
    <text evidence="7">The sequence shown here is derived from an EMBL/GenBank/DDBJ whole genome shotgun (WGS) entry which is preliminary data.</text>
</comment>
<dbReference type="SUPFAM" id="SSF103473">
    <property type="entry name" value="MFS general substrate transporter"/>
    <property type="match status" value="1"/>
</dbReference>
<dbReference type="AlphaFoldDB" id="A0A8J3FY82"/>
<feature type="transmembrane region" description="Helical" evidence="5">
    <location>
        <begin position="12"/>
        <end position="32"/>
    </location>
</feature>
<feature type="transmembrane region" description="Helical" evidence="5">
    <location>
        <begin position="244"/>
        <end position="261"/>
    </location>
</feature>
<dbReference type="PANTHER" id="PTHR23514">
    <property type="entry name" value="BYPASS OF STOP CODON PROTEIN 6"/>
    <property type="match status" value="1"/>
</dbReference>
<feature type="transmembrane region" description="Helical" evidence="5">
    <location>
        <begin position="203"/>
        <end position="224"/>
    </location>
</feature>
<dbReference type="Proteomes" id="UP000614287">
    <property type="component" value="Unassembled WGS sequence"/>
</dbReference>
<comment type="subcellular location">
    <subcellularLocation>
        <location evidence="1">Membrane</location>
        <topology evidence="1">Multi-pass membrane protein</topology>
    </subcellularLocation>
</comment>
<evidence type="ECO:0000256" key="2">
    <source>
        <dbReference type="ARBA" id="ARBA00022692"/>
    </source>
</evidence>
<accession>A0A8J3FY82</accession>
<reference evidence="7" key="1">
    <citation type="journal article" date="2014" name="Int. J. Syst. Evol. Microbiol.">
        <title>Complete genome sequence of Corynebacterium casei LMG S-19264T (=DSM 44701T), isolated from a smear-ripened cheese.</title>
        <authorList>
            <consortium name="US DOE Joint Genome Institute (JGI-PGF)"/>
            <person name="Walter F."/>
            <person name="Albersmeier A."/>
            <person name="Kalinowski J."/>
            <person name="Ruckert C."/>
        </authorList>
    </citation>
    <scope>NUCLEOTIDE SEQUENCE</scope>
    <source>
        <strain evidence="7">KCTC 32501</strain>
    </source>
</reference>
<reference evidence="7" key="2">
    <citation type="submission" date="2020-09" db="EMBL/GenBank/DDBJ databases">
        <authorList>
            <person name="Sun Q."/>
            <person name="Kim S."/>
        </authorList>
    </citation>
    <scope>NUCLEOTIDE SEQUENCE</scope>
    <source>
        <strain evidence="7">KCTC 32501</strain>
    </source>
</reference>
<feature type="transmembrane region" description="Helical" evidence="5">
    <location>
        <begin position="44"/>
        <end position="61"/>
    </location>
</feature>
<dbReference type="InterPro" id="IPR036259">
    <property type="entry name" value="MFS_trans_sf"/>
</dbReference>
<dbReference type="CDD" id="cd17393">
    <property type="entry name" value="MFS_MosC_like"/>
    <property type="match status" value="1"/>
</dbReference>
<dbReference type="GO" id="GO:0016020">
    <property type="term" value="C:membrane"/>
    <property type="evidence" value="ECO:0007669"/>
    <property type="project" value="UniProtKB-SubCell"/>
</dbReference>
<feature type="transmembrane region" description="Helical" evidence="5">
    <location>
        <begin position="358"/>
        <end position="378"/>
    </location>
</feature>
<feature type="transmembrane region" description="Helical" evidence="5">
    <location>
        <begin position="73"/>
        <end position="92"/>
    </location>
</feature>
<evidence type="ECO:0000256" key="5">
    <source>
        <dbReference type="SAM" id="Phobius"/>
    </source>
</evidence>
<keyword evidence="8" id="KW-1185">Reference proteome</keyword>
<dbReference type="PANTHER" id="PTHR23514:SF13">
    <property type="entry name" value="INNER MEMBRANE PROTEIN YBJJ"/>
    <property type="match status" value="1"/>
</dbReference>
<protein>
    <submittedName>
        <fullName evidence="7">MFS transporter</fullName>
    </submittedName>
</protein>
<keyword evidence="2 5" id="KW-0812">Transmembrane</keyword>
<evidence type="ECO:0000313" key="7">
    <source>
        <dbReference type="EMBL" id="GHA70978.1"/>
    </source>
</evidence>
<keyword evidence="4 5" id="KW-0472">Membrane</keyword>
<dbReference type="Pfam" id="PF07690">
    <property type="entry name" value="MFS_1"/>
    <property type="match status" value="1"/>
</dbReference>
<sequence length="383" mass="40225">MNTSPRAAQIALFTIFASFGVVVGFWAAAIPLLQRRLALSEDMLGMSIFCFGLGALLATFATPKYAQRHGTRAVMIVSGIGVWLTFPIMLIAPSIATLMVGLAALGACCGTLDASMNSHGFTVEHYLQKPTISLFHGGYSLGNILGSLTAALIIALGWGFNLSVALFSPIAIAALLYARRFCYAQDAMVSIEASSVTTDAQRLPLSLIVVAILTALCFFSEGAVGDWGGIFIRDQKDASPTQTALSLGAFAAGMTVARFLGDRLRTRFATLPLLWVSSLFSSLMMIAFLTAPNAILALTALVFAGLGYANIVPLLFVRAANIEGISAARGVSFAAGMGYASLLGGPALLGYVATHIGLYASFALVVVGSLIIAIESFLQSRRK</sequence>
<evidence type="ECO:0000256" key="1">
    <source>
        <dbReference type="ARBA" id="ARBA00004141"/>
    </source>
</evidence>
<feature type="transmembrane region" description="Helical" evidence="5">
    <location>
        <begin position="137"/>
        <end position="158"/>
    </location>
</feature>
<organism evidence="7 8">
    <name type="scientific">Formosimonas limnophila</name>
    <dbReference type="NCBI Taxonomy" id="1384487"/>
    <lineage>
        <taxon>Bacteria</taxon>
        <taxon>Pseudomonadati</taxon>
        <taxon>Pseudomonadota</taxon>
        <taxon>Betaproteobacteria</taxon>
        <taxon>Burkholderiales</taxon>
        <taxon>Burkholderiaceae</taxon>
        <taxon>Formosimonas</taxon>
    </lineage>
</organism>
<proteinExistence type="predicted"/>
<dbReference type="Gene3D" id="1.20.1250.20">
    <property type="entry name" value="MFS general substrate transporter like domains"/>
    <property type="match status" value="2"/>
</dbReference>
<dbReference type="EMBL" id="BMZG01000004">
    <property type="protein sequence ID" value="GHA70978.1"/>
    <property type="molecule type" value="Genomic_DNA"/>
</dbReference>
<dbReference type="InterPro" id="IPR051788">
    <property type="entry name" value="MFS_Transporter"/>
</dbReference>
<name>A0A8J3FY82_9BURK</name>
<feature type="domain" description="Major facilitator superfamily (MFS) profile" evidence="6">
    <location>
        <begin position="4"/>
        <end position="383"/>
    </location>
</feature>
<feature type="transmembrane region" description="Helical" evidence="5">
    <location>
        <begin position="331"/>
        <end position="352"/>
    </location>
</feature>
<feature type="transmembrane region" description="Helical" evidence="5">
    <location>
        <begin position="268"/>
        <end position="289"/>
    </location>
</feature>
<feature type="transmembrane region" description="Helical" evidence="5">
    <location>
        <begin position="295"/>
        <end position="319"/>
    </location>
</feature>
<gene>
    <name evidence="7" type="ORF">GCM10009007_09790</name>
</gene>
<evidence type="ECO:0000256" key="4">
    <source>
        <dbReference type="ARBA" id="ARBA00023136"/>
    </source>
</evidence>
<evidence type="ECO:0000256" key="3">
    <source>
        <dbReference type="ARBA" id="ARBA00022989"/>
    </source>
</evidence>
<dbReference type="InterPro" id="IPR020846">
    <property type="entry name" value="MFS_dom"/>
</dbReference>
<dbReference type="RefSeq" id="WP_189492455.1">
    <property type="nucleotide sequence ID" value="NZ_BMZG01000004.1"/>
</dbReference>